<feature type="coiled-coil region" evidence="1">
    <location>
        <begin position="15"/>
        <end position="42"/>
    </location>
</feature>
<feature type="region of interest" description="Disordered" evidence="2">
    <location>
        <begin position="418"/>
        <end position="462"/>
    </location>
</feature>
<evidence type="ECO:0000256" key="1">
    <source>
        <dbReference type="SAM" id="Coils"/>
    </source>
</evidence>
<keyword evidence="4" id="KW-1185">Reference proteome</keyword>
<accession>A0ABD1D0F5</accession>
<dbReference type="Proteomes" id="UP001562425">
    <property type="component" value="Unassembled WGS sequence"/>
</dbReference>
<comment type="caution">
    <text evidence="3">The sequence shown here is derived from an EMBL/GenBank/DDBJ whole genome shotgun (WGS) entry which is preliminary data.</text>
</comment>
<name>A0ABD1D0F5_CULPP</name>
<feature type="coiled-coil region" evidence="1">
    <location>
        <begin position="102"/>
        <end position="217"/>
    </location>
</feature>
<dbReference type="EMBL" id="JBEHCU010008353">
    <property type="protein sequence ID" value="KAL1384604.1"/>
    <property type="molecule type" value="Genomic_DNA"/>
</dbReference>
<gene>
    <name evidence="3" type="ORF">pipiens_013029</name>
</gene>
<reference evidence="3 4" key="1">
    <citation type="submission" date="2024-05" db="EMBL/GenBank/DDBJ databases">
        <title>Culex pipiens pipiens assembly and annotation.</title>
        <authorList>
            <person name="Alout H."/>
            <person name="Durand T."/>
        </authorList>
    </citation>
    <scope>NUCLEOTIDE SEQUENCE [LARGE SCALE GENOMIC DNA]</scope>
    <source>
        <strain evidence="3">HA-2024</strain>
        <tissue evidence="3">Whole body</tissue>
    </source>
</reference>
<dbReference type="AlphaFoldDB" id="A0ABD1D0F5"/>
<evidence type="ECO:0000313" key="4">
    <source>
        <dbReference type="Proteomes" id="UP001562425"/>
    </source>
</evidence>
<feature type="compositionally biased region" description="Polar residues" evidence="2">
    <location>
        <begin position="422"/>
        <end position="431"/>
    </location>
</feature>
<feature type="coiled-coil region" evidence="1">
    <location>
        <begin position="246"/>
        <end position="379"/>
    </location>
</feature>
<sequence>MSDSRSSSCSENEPIHGIISKLDNLENTISNLELDVRNELNTQRLLNRCQLAMATKCEDTPRDPSLVEYLNQTGGYGSIKSAGSYCSTSPYGECNCRCNQALAIYLDQLRQARLEEEELLRKLKMTEMKAQLYRGKLMDASAVVERQKQEILDMKQNDEQVTQKINAALEQENQTLMDEIGRLKRLPEELWERERSLKAANKELQETKLTLKSLLLNIESGLEACEDISGELQQERRRAFDTMTEIDEEKRKVMNWVAKYSELKEQYETAKQQQESVSKLSRELQDKSRQLEQITREYSVLKEESVAYISKVEAQSERQRAEFNEQYLEMECENLRLKVALEEQSSKTSDATHKMQQELVNLEQKFSEAHEEVRMLKQYNEAAAAAAELGSRKKDNAEVDESWLERQSINCSYCVAEDSTKESGTASGTSSLEKDASSKGTADEGSNCKCDEEDNSLTITSK</sequence>
<evidence type="ECO:0000313" key="3">
    <source>
        <dbReference type="EMBL" id="KAL1384604.1"/>
    </source>
</evidence>
<protein>
    <submittedName>
        <fullName evidence="3">Uncharacterized protein</fullName>
    </submittedName>
</protein>
<organism evidence="3 4">
    <name type="scientific">Culex pipiens pipiens</name>
    <name type="common">Northern house mosquito</name>
    <dbReference type="NCBI Taxonomy" id="38569"/>
    <lineage>
        <taxon>Eukaryota</taxon>
        <taxon>Metazoa</taxon>
        <taxon>Ecdysozoa</taxon>
        <taxon>Arthropoda</taxon>
        <taxon>Hexapoda</taxon>
        <taxon>Insecta</taxon>
        <taxon>Pterygota</taxon>
        <taxon>Neoptera</taxon>
        <taxon>Endopterygota</taxon>
        <taxon>Diptera</taxon>
        <taxon>Nematocera</taxon>
        <taxon>Culicoidea</taxon>
        <taxon>Culicidae</taxon>
        <taxon>Culicinae</taxon>
        <taxon>Culicini</taxon>
        <taxon>Culex</taxon>
        <taxon>Culex</taxon>
    </lineage>
</organism>
<keyword evidence="1" id="KW-0175">Coiled coil</keyword>
<evidence type="ECO:0000256" key="2">
    <source>
        <dbReference type="SAM" id="MobiDB-lite"/>
    </source>
</evidence>
<proteinExistence type="predicted"/>